<evidence type="ECO:0000313" key="2">
    <source>
        <dbReference type="EMBL" id="GJJ11456.1"/>
    </source>
</evidence>
<dbReference type="InterPro" id="IPR000195">
    <property type="entry name" value="Rab-GAP-TBC_dom"/>
</dbReference>
<name>A0AAV5AEQ3_9AGAM</name>
<dbReference type="AlphaFoldDB" id="A0AAV5AEQ3"/>
<evidence type="ECO:0000313" key="3">
    <source>
        <dbReference type="Proteomes" id="UP001050691"/>
    </source>
</evidence>
<dbReference type="InterPro" id="IPR050302">
    <property type="entry name" value="Rab_GAP_TBC_domain"/>
</dbReference>
<dbReference type="Gene3D" id="1.10.8.270">
    <property type="entry name" value="putative rabgap domain of human tbc1 domain family member 14 like domains"/>
    <property type="match status" value="1"/>
</dbReference>
<dbReference type="EMBL" id="BPWL01000006">
    <property type="protein sequence ID" value="GJJ11456.1"/>
    <property type="molecule type" value="Genomic_DNA"/>
</dbReference>
<dbReference type="PANTHER" id="PTHR47219:SF20">
    <property type="entry name" value="TBC1 DOMAIN FAMILY MEMBER 2B"/>
    <property type="match status" value="1"/>
</dbReference>
<dbReference type="GO" id="GO:0031267">
    <property type="term" value="F:small GTPase binding"/>
    <property type="evidence" value="ECO:0007669"/>
    <property type="project" value="TreeGrafter"/>
</dbReference>
<dbReference type="FunFam" id="1.10.8.270:FF:000015">
    <property type="entry name" value="GTPase activating protein (Gyp2)"/>
    <property type="match status" value="1"/>
</dbReference>
<dbReference type="Gene3D" id="1.10.472.80">
    <property type="entry name" value="Ypt/Rab-GAP domain of gyp1p, domain 3"/>
    <property type="match status" value="1"/>
</dbReference>
<gene>
    <name evidence="2" type="ORF">Clacol_005689</name>
</gene>
<proteinExistence type="predicted"/>
<evidence type="ECO:0000259" key="1">
    <source>
        <dbReference type="PROSITE" id="PS50086"/>
    </source>
</evidence>
<keyword evidence="3" id="KW-1185">Reference proteome</keyword>
<accession>A0AAV5AEQ3</accession>
<dbReference type="SMART" id="SM00164">
    <property type="entry name" value="TBC"/>
    <property type="match status" value="1"/>
</dbReference>
<sequence>MSLVDDKEESYSGKLYLFVPYLAFTSHDRKSVRFTFPLCVIRRVERLNSRSGVFALSLMTWHGMKIIVQLLGLRPTADMFCAVLRDALKRELQKGNMKLMKTFVRTCYSEHLIPVSSHVADNEREDGSLIPEGEGPLTSEIKYLGGLGLKYKFPGDAKKLREASKIKLWTAYLRSHGRNLTLLRYPQCTRLVQVGLPNRLRGEIWETLSGSLYLRFSNPGLYEKILKDNEGRISTSTEEIEKDLTRSLPEYAAYQTEDGISTLRRVLTAYSYKNPELGYCQAMNILTAALLIYMSEEQAFWLLEVLCDRLLPGYYSQSMHGTLLDQRVFESLVHRCLPMIHEHFQVVDVQLSVASLPWFLSLYINSMPLIFAFRIVDCFFCMGPKVLFQVA</sequence>
<dbReference type="Gene3D" id="1.10.10.750">
    <property type="entry name" value="Ypt/Rab-GAP domain of gyp1p, domain 1"/>
    <property type="match status" value="1"/>
</dbReference>
<dbReference type="InterPro" id="IPR035969">
    <property type="entry name" value="Rab-GAP_TBC_sf"/>
</dbReference>
<dbReference type="Pfam" id="PF00566">
    <property type="entry name" value="RabGAP-TBC"/>
    <property type="match status" value="1"/>
</dbReference>
<comment type="caution">
    <text evidence="2">The sequence shown here is derived from an EMBL/GenBank/DDBJ whole genome shotgun (WGS) entry which is preliminary data.</text>
</comment>
<feature type="domain" description="Rab-GAP TBC" evidence="1">
    <location>
        <begin position="195"/>
        <end position="383"/>
    </location>
</feature>
<dbReference type="Proteomes" id="UP001050691">
    <property type="component" value="Unassembled WGS sequence"/>
</dbReference>
<organism evidence="2 3">
    <name type="scientific">Clathrus columnatus</name>
    <dbReference type="NCBI Taxonomy" id="1419009"/>
    <lineage>
        <taxon>Eukaryota</taxon>
        <taxon>Fungi</taxon>
        <taxon>Dikarya</taxon>
        <taxon>Basidiomycota</taxon>
        <taxon>Agaricomycotina</taxon>
        <taxon>Agaricomycetes</taxon>
        <taxon>Phallomycetidae</taxon>
        <taxon>Phallales</taxon>
        <taxon>Clathraceae</taxon>
        <taxon>Clathrus</taxon>
    </lineage>
</organism>
<dbReference type="PANTHER" id="PTHR47219">
    <property type="entry name" value="RAB GTPASE-ACTIVATING PROTEIN 1-LIKE"/>
    <property type="match status" value="1"/>
</dbReference>
<dbReference type="SUPFAM" id="SSF47923">
    <property type="entry name" value="Ypt/Rab-GAP domain of gyp1p"/>
    <property type="match status" value="2"/>
</dbReference>
<dbReference type="PROSITE" id="PS50086">
    <property type="entry name" value="TBC_RABGAP"/>
    <property type="match status" value="1"/>
</dbReference>
<reference evidence="2" key="1">
    <citation type="submission" date="2021-10" db="EMBL/GenBank/DDBJ databases">
        <title>De novo Genome Assembly of Clathrus columnatus (Basidiomycota, Fungi) Using Illumina and Nanopore Sequence Data.</title>
        <authorList>
            <person name="Ogiso-Tanaka E."/>
            <person name="Itagaki H."/>
            <person name="Hosoya T."/>
            <person name="Hosaka K."/>
        </authorList>
    </citation>
    <scope>NUCLEOTIDE SEQUENCE</scope>
    <source>
        <strain evidence="2">MO-923</strain>
    </source>
</reference>
<protein>
    <recommendedName>
        <fullName evidence="1">Rab-GAP TBC domain-containing protein</fullName>
    </recommendedName>
</protein>
<dbReference type="GO" id="GO:0005096">
    <property type="term" value="F:GTPase activator activity"/>
    <property type="evidence" value="ECO:0007669"/>
    <property type="project" value="TreeGrafter"/>
</dbReference>